<keyword evidence="4" id="KW-0067">ATP-binding</keyword>
<dbReference type="Gene3D" id="3.40.50.300">
    <property type="entry name" value="P-loop containing nucleotide triphosphate hydrolases"/>
    <property type="match status" value="1"/>
</dbReference>
<evidence type="ECO:0000313" key="11">
    <source>
        <dbReference type="Proteomes" id="UP001501842"/>
    </source>
</evidence>
<keyword evidence="3" id="KW-0547">Nucleotide-binding</keyword>
<dbReference type="InterPro" id="IPR027417">
    <property type="entry name" value="P-loop_NTPase"/>
</dbReference>
<dbReference type="PANTHER" id="PTHR24221">
    <property type="entry name" value="ATP-BINDING CASSETTE SUB-FAMILY B"/>
    <property type="match status" value="1"/>
</dbReference>
<evidence type="ECO:0000313" key="10">
    <source>
        <dbReference type="EMBL" id="GAA2722429.1"/>
    </source>
</evidence>
<dbReference type="EMBL" id="BAAATZ010000006">
    <property type="protein sequence ID" value="GAA2722429.1"/>
    <property type="molecule type" value="Genomic_DNA"/>
</dbReference>
<feature type="transmembrane region" description="Helical" evidence="7">
    <location>
        <begin position="20"/>
        <end position="43"/>
    </location>
</feature>
<name>A0ABP6GEU8_9ACTN</name>
<dbReference type="InterPro" id="IPR011527">
    <property type="entry name" value="ABC1_TM_dom"/>
</dbReference>
<evidence type="ECO:0008006" key="12">
    <source>
        <dbReference type="Google" id="ProtNLM"/>
    </source>
</evidence>
<organism evidence="10 11">
    <name type="scientific">Actinocorallia aurantiaca</name>
    <dbReference type="NCBI Taxonomy" id="46204"/>
    <lineage>
        <taxon>Bacteria</taxon>
        <taxon>Bacillati</taxon>
        <taxon>Actinomycetota</taxon>
        <taxon>Actinomycetes</taxon>
        <taxon>Streptosporangiales</taxon>
        <taxon>Thermomonosporaceae</taxon>
        <taxon>Actinocorallia</taxon>
    </lineage>
</organism>
<feature type="transmembrane region" description="Helical" evidence="7">
    <location>
        <begin position="134"/>
        <end position="153"/>
    </location>
</feature>
<evidence type="ECO:0000256" key="1">
    <source>
        <dbReference type="ARBA" id="ARBA00004651"/>
    </source>
</evidence>
<accession>A0ABP6GEU8</accession>
<dbReference type="InterPro" id="IPR039421">
    <property type="entry name" value="Type_1_exporter"/>
</dbReference>
<feature type="domain" description="ABC transmembrane type-1" evidence="9">
    <location>
        <begin position="21"/>
        <end position="301"/>
    </location>
</feature>
<feature type="transmembrane region" description="Helical" evidence="7">
    <location>
        <begin position="272"/>
        <end position="295"/>
    </location>
</feature>
<dbReference type="Pfam" id="PF00005">
    <property type="entry name" value="ABC_tran"/>
    <property type="match status" value="1"/>
</dbReference>
<comment type="caution">
    <text evidence="10">The sequence shown here is derived from an EMBL/GenBank/DDBJ whole genome shotgun (WGS) entry which is preliminary data.</text>
</comment>
<evidence type="ECO:0000256" key="7">
    <source>
        <dbReference type="SAM" id="Phobius"/>
    </source>
</evidence>
<dbReference type="CDD" id="cd03228">
    <property type="entry name" value="ABCC_MRP_Like"/>
    <property type="match status" value="1"/>
</dbReference>
<keyword evidence="5 7" id="KW-1133">Transmembrane helix</keyword>
<evidence type="ECO:0000256" key="2">
    <source>
        <dbReference type="ARBA" id="ARBA00022692"/>
    </source>
</evidence>
<dbReference type="InterPro" id="IPR017871">
    <property type="entry name" value="ABC_transporter-like_CS"/>
</dbReference>
<evidence type="ECO:0000256" key="3">
    <source>
        <dbReference type="ARBA" id="ARBA00022741"/>
    </source>
</evidence>
<dbReference type="InterPro" id="IPR014223">
    <property type="entry name" value="ABC_CydC/D"/>
</dbReference>
<feature type="transmembrane region" description="Helical" evidence="7">
    <location>
        <begin position="55"/>
        <end position="74"/>
    </location>
</feature>
<dbReference type="NCBIfam" id="TIGR02868">
    <property type="entry name" value="CydC"/>
    <property type="match status" value="1"/>
</dbReference>
<dbReference type="Pfam" id="PF00664">
    <property type="entry name" value="ABC_membrane"/>
    <property type="match status" value="1"/>
</dbReference>
<feature type="domain" description="ABC transporter" evidence="8">
    <location>
        <begin position="335"/>
        <end position="554"/>
    </location>
</feature>
<sequence length="555" mass="57945">MKGIGAVRAPGAMKGTGARLALGALLGAATLICGIGLMASSGWLISRAAQQPPVLYLMVAIVSVRAFGMGRAVLRYAERLVSHDAALRLLSRTRVRVFEKLIDLAPGRLGTSETLGLVVSGVDGTADRWLRGRLPMIGAAVAGLAAVALQFWLLPSAGLVLLAGLLVGGIAAPWLAARAARKAAVREARSRDEMSTLTAQTLRGLPELLAYGAAPGRLARIRRADEELNRAAGRSAWSLGLATALTTLACCAAVFGSLALAVPAARAGRLDVLLVAVLVLTPLAAFEAVTTLSAAAQQLLRSRADDEMLDRVLGAEPPVQEPRTPRDADREGTAITIRDLRVRWPDAAEDALTGFGLDLPPGRKVALFGASGSGKSTLAAALLRFVEYRGSITLGGVELRDLPAARVRELVGLCAQDAHVFDTTVTENIRLARPGASDDEVAEAMRRSGLTDLPPTRRVGEHGASVSGGERQRIALARALLADFPILILDEPDAHLDPATADRVLRDLLEAAGDRTVLLITHRPGIPGADPVLGLVDEVLTLAPRGAPETVGAAA</sequence>
<evidence type="ECO:0000256" key="4">
    <source>
        <dbReference type="ARBA" id="ARBA00022840"/>
    </source>
</evidence>
<protein>
    <recommendedName>
        <fullName evidence="12">Thiol reductant ABC exporter subunit CydC</fullName>
    </recommendedName>
</protein>
<keyword evidence="11" id="KW-1185">Reference proteome</keyword>
<reference evidence="11" key="1">
    <citation type="journal article" date="2019" name="Int. J. Syst. Evol. Microbiol.">
        <title>The Global Catalogue of Microorganisms (GCM) 10K type strain sequencing project: providing services to taxonomists for standard genome sequencing and annotation.</title>
        <authorList>
            <consortium name="The Broad Institute Genomics Platform"/>
            <consortium name="The Broad Institute Genome Sequencing Center for Infectious Disease"/>
            <person name="Wu L."/>
            <person name="Ma J."/>
        </authorList>
    </citation>
    <scope>NUCLEOTIDE SEQUENCE [LARGE SCALE GENOMIC DNA]</scope>
    <source>
        <strain evidence="11">JCM 8201</strain>
    </source>
</reference>
<dbReference type="SMART" id="SM00382">
    <property type="entry name" value="AAA"/>
    <property type="match status" value="1"/>
</dbReference>
<evidence type="ECO:0000259" key="8">
    <source>
        <dbReference type="PROSITE" id="PS50893"/>
    </source>
</evidence>
<evidence type="ECO:0000256" key="5">
    <source>
        <dbReference type="ARBA" id="ARBA00022989"/>
    </source>
</evidence>
<keyword evidence="6 7" id="KW-0472">Membrane</keyword>
<dbReference type="InterPro" id="IPR003593">
    <property type="entry name" value="AAA+_ATPase"/>
</dbReference>
<dbReference type="InterPro" id="IPR003439">
    <property type="entry name" value="ABC_transporter-like_ATP-bd"/>
</dbReference>
<proteinExistence type="predicted"/>
<dbReference type="PANTHER" id="PTHR24221:SF654">
    <property type="entry name" value="ATP-BINDING CASSETTE SUB-FAMILY B MEMBER 6"/>
    <property type="match status" value="1"/>
</dbReference>
<dbReference type="PROSITE" id="PS00211">
    <property type="entry name" value="ABC_TRANSPORTER_1"/>
    <property type="match status" value="1"/>
</dbReference>
<feature type="transmembrane region" description="Helical" evidence="7">
    <location>
        <begin position="159"/>
        <end position="177"/>
    </location>
</feature>
<feature type="transmembrane region" description="Helical" evidence="7">
    <location>
        <begin position="239"/>
        <end position="260"/>
    </location>
</feature>
<dbReference type="PROSITE" id="PS50929">
    <property type="entry name" value="ABC_TM1F"/>
    <property type="match status" value="1"/>
</dbReference>
<dbReference type="InterPro" id="IPR036640">
    <property type="entry name" value="ABC1_TM_sf"/>
</dbReference>
<gene>
    <name evidence="10" type="ORF">GCM10010439_15110</name>
</gene>
<dbReference type="PROSITE" id="PS50893">
    <property type="entry name" value="ABC_TRANSPORTER_2"/>
    <property type="match status" value="1"/>
</dbReference>
<comment type="subcellular location">
    <subcellularLocation>
        <location evidence="1">Cell membrane</location>
        <topology evidence="1">Multi-pass membrane protein</topology>
    </subcellularLocation>
</comment>
<evidence type="ECO:0000256" key="6">
    <source>
        <dbReference type="ARBA" id="ARBA00023136"/>
    </source>
</evidence>
<evidence type="ECO:0000259" key="9">
    <source>
        <dbReference type="PROSITE" id="PS50929"/>
    </source>
</evidence>
<dbReference type="SUPFAM" id="SSF90123">
    <property type="entry name" value="ABC transporter transmembrane region"/>
    <property type="match status" value="1"/>
</dbReference>
<keyword evidence="2 7" id="KW-0812">Transmembrane</keyword>
<dbReference type="SUPFAM" id="SSF52540">
    <property type="entry name" value="P-loop containing nucleoside triphosphate hydrolases"/>
    <property type="match status" value="1"/>
</dbReference>
<dbReference type="Proteomes" id="UP001501842">
    <property type="component" value="Unassembled WGS sequence"/>
</dbReference>
<dbReference type="Gene3D" id="1.20.1560.10">
    <property type="entry name" value="ABC transporter type 1, transmembrane domain"/>
    <property type="match status" value="1"/>
</dbReference>